<evidence type="ECO:0000313" key="3">
    <source>
        <dbReference type="Proteomes" id="UP001652661"/>
    </source>
</evidence>
<proteinExistence type="predicted"/>
<feature type="region of interest" description="Disordered" evidence="1">
    <location>
        <begin position="220"/>
        <end position="241"/>
    </location>
</feature>
<keyword evidence="2" id="KW-0472">Membrane</keyword>
<dbReference type="OMA" id="KLTEYLW"/>
<dbReference type="OrthoDB" id="7869716at2759"/>
<keyword evidence="2" id="KW-0812">Transmembrane</keyword>
<accession>A0A6P4IJE6</accession>
<reference evidence="3" key="1">
    <citation type="submission" date="2025-05" db="UniProtKB">
        <authorList>
            <consortium name="RefSeq"/>
        </authorList>
    </citation>
    <scope>NUCLEOTIDE SEQUENCE [LARGE SCALE GENOMIC DNA]</scope>
    <source>
        <strain evidence="3">14028-0561.14</strain>
    </source>
</reference>
<name>A0A6P4IJE6_DROKI</name>
<evidence type="ECO:0000256" key="1">
    <source>
        <dbReference type="SAM" id="MobiDB-lite"/>
    </source>
</evidence>
<keyword evidence="2" id="KW-1133">Transmembrane helix</keyword>
<evidence type="ECO:0000313" key="4">
    <source>
        <dbReference type="RefSeq" id="XP_017022683.1"/>
    </source>
</evidence>
<evidence type="ECO:0000256" key="2">
    <source>
        <dbReference type="SAM" id="Phobius"/>
    </source>
</evidence>
<feature type="transmembrane region" description="Helical" evidence="2">
    <location>
        <begin position="20"/>
        <end position="39"/>
    </location>
</feature>
<feature type="transmembrane region" description="Helical" evidence="2">
    <location>
        <begin position="194"/>
        <end position="211"/>
    </location>
</feature>
<dbReference type="Proteomes" id="UP001652661">
    <property type="component" value="Chromosome 2L"/>
</dbReference>
<feature type="compositionally biased region" description="Acidic residues" evidence="1">
    <location>
        <begin position="220"/>
        <end position="233"/>
    </location>
</feature>
<dbReference type="InterPro" id="IPR008952">
    <property type="entry name" value="Tetraspanin_EC2_sf"/>
</dbReference>
<protein>
    <submittedName>
        <fullName evidence="4">Uncharacterized protein Tsp42A</fullName>
    </submittedName>
</protein>
<organism evidence="3 4">
    <name type="scientific">Drosophila kikkawai</name>
    <name type="common">Fruit fly</name>
    <dbReference type="NCBI Taxonomy" id="30033"/>
    <lineage>
        <taxon>Eukaryota</taxon>
        <taxon>Metazoa</taxon>
        <taxon>Ecdysozoa</taxon>
        <taxon>Arthropoda</taxon>
        <taxon>Hexapoda</taxon>
        <taxon>Insecta</taxon>
        <taxon>Pterygota</taxon>
        <taxon>Neoptera</taxon>
        <taxon>Endopterygota</taxon>
        <taxon>Diptera</taxon>
        <taxon>Brachycera</taxon>
        <taxon>Muscomorpha</taxon>
        <taxon>Ephydroidea</taxon>
        <taxon>Drosophilidae</taxon>
        <taxon>Drosophila</taxon>
        <taxon>Sophophora</taxon>
    </lineage>
</organism>
<keyword evidence="3" id="KW-1185">Reference proteome</keyword>
<feature type="transmembrane region" description="Helical" evidence="2">
    <location>
        <begin position="59"/>
        <end position="81"/>
    </location>
</feature>
<dbReference type="SUPFAM" id="SSF48652">
    <property type="entry name" value="Tetraspanin"/>
    <property type="match status" value="1"/>
</dbReference>
<reference evidence="4" key="2">
    <citation type="submission" date="2025-08" db="UniProtKB">
        <authorList>
            <consortium name="RefSeq"/>
        </authorList>
    </citation>
    <scope>IDENTIFICATION</scope>
    <source>
        <strain evidence="4">14028-0561.14</strain>
        <tissue evidence="4">Whole fly</tissue>
    </source>
</reference>
<dbReference type="GO" id="GO:0016020">
    <property type="term" value="C:membrane"/>
    <property type="evidence" value="ECO:0007669"/>
    <property type="project" value="InterPro"/>
</dbReference>
<gene>
    <name evidence="4" type="primary">Tsp42A</name>
</gene>
<sequence>MAKSCHWCRVSRACVVQINVVLIVVGLIFMLDVVGHHYLRSHIFPGLRLYPVALRDWLFWVRGLTLLVYILNAILGIRMALNPSILKFALYVLIGLVDLLYTLTIAVTRFMYREKFEYFARHVALEFWAKDELGKIEEEFKCCGVLGVIDYQTDSSNRTWSSGSCCEKPECSGCIWNIKKYLGTIEMEVARDNFFVSIFLFVGLIFMLVHFKDAQFHDDPYEDDSEDDTEESLDPPRWGAS</sequence>
<dbReference type="AlphaFoldDB" id="A0A6P4IJE6"/>
<dbReference type="RefSeq" id="XP_017022683.1">
    <property type="nucleotide sequence ID" value="XM_017167194.3"/>
</dbReference>
<feature type="transmembrane region" description="Helical" evidence="2">
    <location>
        <begin position="88"/>
        <end position="112"/>
    </location>
</feature>